<feature type="chain" id="PRO_5006879952" evidence="1">
    <location>
        <begin position="28"/>
        <end position="47"/>
    </location>
</feature>
<protein>
    <submittedName>
        <fullName evidence="2">Uncharacterized protein</fullName>
    </submittedName>
</protein>
<evidence type="ECO:0000313" key="3">
    <source>
        <dbReference type="Proteomes" id="UP000054721"/>
    </source>
</evidence>
<dbReference type="Proteomes" id="UP000054721">
    <property type="component" value="Unassembled WGS sequence"/>
</dbReference>
<proteinExistence type="predicted"/>
<comment type="caution">
    <text evidence="2">The sequence shown here is derived from an EMBL/GenBank/DDBJ whole genome shotgun (WGS) entry which is preliminary data.</text>
</comment>
<name>A0A0V1IJI8_9BILA</name>
<sequence length="47" mass="5502">MKTEMTQQHGLCTLCLSFWSILVLILGQQQKHQRDTCFCVCRSMKLI</sequence>
<keyword evidence="3" id="KW-1185">Reference proteome</keyword>
<organism evidence="2 3">
    <name type="scientific">Trichinella nativa</name>
    <dbReference type="NCBI Taxonomy" id="6335"/>
    <lineage>
        <taxon>Eukaryota</taxon>
        <taxon>Metazoa</taxon>
        <taxon>Ecdysozoa</taxon>
        <taxon>Nematoda</taxon>
        <taxon>Enoplea</taxon>
        <taxon>Dorylaimia</taxon>
        <taxon>Trichinellida</taxon>
        <taxon>Trichinellidae</taxon>
        <taxon>Trichinella</taxon>
    </lineage>
</organism>
<reference evidence="2 3" key="1">
    <citation type="submission" date="2015-05" db="EMBL/GenBank/DDBJ databases">
        <title>Evolution of Trichinella species and genotypes.</title>
        <authorList>
            <person name="Korhonen P.K."/>
            <person name="Edoardo P."/>
            <person name="Giuseppe L.R."/>
            <person name="Gasser R.B."/>
        </authorList>
    </citation>
    <scope>NUCLEOTIDE SEQUENCE [LARGE SCALE GENOMIC DNA]</scope>
    <source>
        <strain evidence="2">ISS10</strain>
    </source>
</reference>
<gene>
    <name evidence="2" type="ORF">T02_5215</name>
</gene>
<dbReference type="AlphaFoldDB" id="A0A0V1IJI8"/>
<evidence type="ECO:0000313" key="2">
    <source>
        <dbReference type="EMBL" id="KRZ22813.1"/>
    </source>
</evidence>
<keyword evidence="1" id="KW-0732">Signal</keyword>
<evidence type="ECO:0000256" key="1">
    <source>
        <dbReference type="SAM" id="SignalP"/>
    </source>
</evidence>
<feature type="signal peptide" evidence="1">
    <location>
        <begin position="1"/>
        <end position="27"/>
    </location>
</feature>
<dbReference type="EMBL" id="JYDW01004253">
    <property type="protein sequence ID" value="KRZ22813.1"/>
    <property type="molecule type" value="Genomic_DNA"/>
</dbReference>
<accession>A0A0V1IJI8</accession>